<dbReference type="PANTHER" id="PTHR23082:SF0">
    <property type="entry name" value="GENERAL TRANSCRIPTION FACTOR 3C POLYPEPTIDE 3"/>
    <property type="match status" value="1"/>
</dbReference>
<dbReference type="SUPFAM" id="SSF48452">
    <property type="entry name" value="TPR-like"/>
    <property type="match status" value="1"/>
</dbReference>
<dbReference type="Gene3D" id="1.25.40.10">
    <property type="entry name" value="Tetratricopeptide repeat domain"/>
    <property type="match status" value="1"/>
</dbReference>
<dbReference type="Pfam" id="PF13432">
    <property type="entry name" value="TPR_16"/>
    <property type="match status" value="1"/>
</dbReference>
<organism evidence="2 3">
    <name type="scientific">Dunaliella salina</name>
    <name type="common">Green alga</name>
    <name type="synonym">Protococcus salinus</name>
    <dbReference type="NCBI Taxonomy" id="3046"/>
    <lineage>
        <taxon>Eukaryota</taxon>
        <taxon>Viridiplantae</taxon>
        <taxon>Chlorophyta</taxon>
        <taxon>core chlorophytes</taxon>
        <taxon>Chlorophyceae</taxon>
        <taxon>CS clade</taxon>
        <taxon>Chlamydomonadales</taxon>
        <taxon>Dunaliellaceae</taxon>
        <taxon>Dunaliella</taxon>
    </lineage>
</organism>
<reference evidence="2" key="1">
    <citation type="submission" date="2017-08" db="EMBL/GenBank/DDBJ databases">
        <authorList>
            <person name="Polle J.E."/>
            <person name="Barry K."/>
            <person name="Cushman J."/>
            <person name="Schmutz J."/>
            <person name="Tran D."/>
            <person name="Hathwaick L.T."/>
            <person name="Yim W.C."/>
            <person name="Jenkins J."/>
            <person name="Mckie-Krisberg Z.M."/>
            <person name="Prochnik S."/>
            <person name="Lindquist E."/>
            <person name="Dockter R.B."/>
            <person name="Adam C."/>
            <person name="Molina H."/>
            <person name="Bunkerborg J."/>
            <person name="Jin E."/>
            <person name="Buchheim M."/>
            <person name="Magnuson J."/>
        </authorList>
    </citation>
    <scope>NUCLEOTIDE SEQUENCE</scope>
    <source>
        <strain evidence="2">CCAP 19/18</strain>
    </source>
</reference>
<keyword evidence="3" id="KW-1185">Reference proteome</keyword>
<feature type="region of interest" description="Disordered" evidence="1">
    <location>
        <begin position="1"/>
        <end position="32"/>
    </location>
</feature>
<protein>
    <submittedName>
        <fullName evidence="2">Uncharacterized protein</fullName>
    </submittedName>
</protein>
<accession>A0ABQ7H9J8</accession>
<comment type="caution">
    <text evidence="2">The sequence shown here is derived from an EMBL/GenBank/DDBJ whole genome shotgun (WGS) entry which is preliminary data.</text>
</comment>
<dbReference type="EMBL" id="MU069441">
    <property type="protein sequence ID" value="KAF5843528.1"/>
    <property type="molecule type" value="Genomic_DNA"/>
</dbReference>
<sequence length="182" mass="20102">MKGKGRGRRGGRGRGKGKGKGRGRRRKPRKGLLNVLPDEAARQLGHANLMYATGRFKEAINLLMQVIKVFPNSAEPYHTLGLLHEALGNGRKALDFYMIAAHLTAKDVTLWKRLAALSTEIGFFRQAVYCLSKAIAHDAKDADARWDRAVLYAELGEQAKAIRQFQMVRLSAVFGADICGVV</sequence>
<evidence type="ECO:0000313" key="2">
    <source>
        <dbReference type="EMBL" id="KAF5843528.1"/>
    </source>
</evidence>
<dbReference type="Proteomes" id="UP000815325">
    <property type="component" value="Unassembled WGS sequence"/>
</dbReference>
<feature type="compositionally biased region" description="Basic residues" evidence="1">
    <location>
        <begin position="1"/>
        <end position="30"/>
    </location>
</feature>
<dbReference type="PANTHER" id="PTHR23082">
    <property type="entry name" value="TRANSCRIPTION INITIATION FACTOR IIIC TFIIIC , POLYPEPTIDE 3-RELATED"/>
    <property type="match status" value="1"/>
</dbReference>
<dbReference type="SMART" id="SM00028">
    <property type="entry name" value="TPR"/>
    <property type="match status" value="3"/>
</dbReference>
<dbReference type="InterPro" id="IPR019734">
    <property type="entry name" value="TPR_rpt"/>
</dbReference>
<proteinExistence type="predicted"/>
<evidence type="ECO:0000313" key="3">
    <source>
        <dbReference type="Proteomes" id="UP000815325"/>
    </source>
</evidence>
<gene>
    <name evidence="2" type="ORF">DUNSADRAFT_14444</name>
</gene>
<dbReference type="InterPro" id="IPR039340">
    <property type="entry name" value="Tfc4/TFIIIC-102/Sfc4"/>
</dbReference>
<dbReference type="Pfam" id="PF13174">
    <property type="entry name" value="TPR_6"/>
    <property type="match status" value="1"/>
</dbReference>
<name>A0ABQ7H9J8_DUNSA</name>
<evidence type="ECO:0000256" key="1">
    <source>
        <dbReference type="SAM" id="MobiDB-lite"/>
    </source>
</evidence>
<dbReference type="InterPro" id="IPR011990">
    <property type="entry name" value="TPR-like_helical_dom_sf"/>
</dbReference>